<dbReference type="AlphaFoldDB" id="A0A0E0EDQ6"/>
<dbReference type="HOGENOM" id="CLU_062714_1_0_1"/>
<feature type="compositionally biased region" description="Basic and acidic residues" evidence="1">
    <location>
        <begin position="191"/>
        <end position="203"/>
    </location>
</feature>
<evidence type="ECO:0000313" key="2">
    <source>
        <dbReference type="EnsemblPlants" id="OMERI07G16940.1"/>
    </source>
</evidence>
<dbReference type="PANTHER" id="PTHR12484">
    <property type="entry name" value="B-LYMPHOCYTE ANTIGEN-RELATED"/>
    <property type="match status" value="1"/>
</dbReference>
<protein>
    <submittedName>
        <fullName evidence="2">Uncharacterized protein</fullName>
    </submittedName>
</protein>
<keyword evidence="3" id="KW-1185">Reference proteome</keyword>
<dbReference type="Proteomes" id="UP000008021">
    <property type="component" value="Chromosome 7"/>
</dbReference>
<dbReference type="InterPro" id="IPR056852">
    <property type="entry name" value="AK17A/B"/>
</dbReference>
<evidence type="ECO:0000313" key="3">
    <source>
        <dbReference type="Proteomes" id="UP000008021"/>
    </source>
</evidence>
<accession>A0A0E0EDQ6</accession>
<dbReference type="Gramene" id="OMERI07G16940.1">
    <property type="protein sequence ID" value="OMERI07G16940.1"/>
    <property type="gene ID" value="OMERI07G16940"/>
</dbReference>
<dbReference type="EnsemblPlants" id="OMERI07G16940.1">
    <property type="protein sequence ID" value="OMERI07G16940.1"/>
    <property type="gene ID" value="OMERI07G16940"/>
</dbReference>
<evidence type="ECO:0000256" key="1">
    <source>
        <dbReference type="SAM" id="MobiDB-lite"/>
    </source>
</evidence>
<reference evidence="2" key="1">
    <citation type="submission" date="2015-04" db="UniProtKB">
        <authorList>
            <consortium name="EnsemblPlants"/>
        </authorList>
    </citation>
    <scope>IDENTIFICATION</scope>
</reference>
<dbReference type="Pfam" id="PF25015">
    <property type="entry name" value="RBD_AKAP-17A"/>
    <property type="match status" value="1"/>
</dbReference>
<feature type="region of interest" description="Disordered" evidence="1">
    <location>
        <begin position="174"/>
        <end position="203"/>
    </location>
</feature>
<name>A0A0E0EDQ6_9ORYZ</name>
<proteinExistence type="predicted"/>
<organism evidence="2">
    <name type="scientific">Oryza meridionalis</name>
    <dbReference type="NCBI Taxonomy" id="40149"/>
    <lineage>
        <taxon>Eukaryota</taxon>
        <taxon>Viridiplantae</taxon>
        <taxon>Streptophyta</taxon>
        <taxon>Embryophyta</taxon>
        <taxon>Tracheophyta</taxon>
        <taxon>Spermatophyta</taxon>
        <taxon>Magnoliopsida</taxon>
        <taxon>Liliopsida</taxon>
        <taxon>Poales</taxon>
        <taxon>Poaceae</taxon>
        <taxon>BOP clade</taxon>
        <taxon>Oryzoideae</taxon>
        <taxon>Oryzeae</taxon>
        <taxon>Oryzinae</taxon>
        <taxon>Oryza</taxon>
    </lineage>
</organism>
<sequence>MGVEIPPSDDFRAMKKSWEKFYASELLSSRNPVRKIAKRPDTILVQGVPSRWFAETRISSKASTLVMNCPSHFGELTPHTLFFGILLPIFRNLNISSDDEWGAKQDGTNKEIISGLNCKVWVQFENYDDFNGAMQALCGRSLEKEGSRLKVDYEVTWDREGFFRNAQYEPVHSNLEERNSSAHGRKKHYTSRIESDHRKRFRD</sequence>
<reference evidence="2" key="2">
    <citation type="submission" date="2018-05" db="EMBL/GenBank/DDBJ databases">
        <title>OmerRS3 (Oryza meridionalis Reference Sequence Version 3).</title>
        <authorList>
            <person name="Zhang J."/>
            <person name="Kudrna D."/>
            <person name="Lee S."/>
            <person name="Talag J."/>
            <person name="Welchert J."/>
            <person name="Wing R.A."/>
        </authorList>
    </citation>
    <scope>NUCLEOTIDE SEQUENCE [LARGE SCALE GENOMIC DNA]</scope>
    <source>
        <strain evidence="2">cv. OR44</strain>
    </source>
</reference>
<dbReference type="PANTHER" id="PTHR12484:SF4">
    <property type="entry name" value="A-KINASE ANCHOR PROTEIN 17A"/>
    <property type="match status" value="1"/>
</dbReference>